<evidence type="ECO:0000313" key="1">
    <source>
        <dbReference type="EMBL" id="CUA82442.1"/>
    </source>
</evidence>
<dbReference type="AlphaFoldDB" id="A0A0K6GV84"/>
<dbReference type="InterPro" id="IPR036105">
    <property type="entry name" value="DiNase_FeMo-co_biosyn_sf"/>
</dbReference>
<dbReference type="EMBL" id="CYHA01000002">
    <property type="protein sequence ID" value="CUA82442.1"/>
    <property type="molecule type" value="Genomic_DNA"/>
</dbReference>
<dbReference type="RefSeq" id="WP_055433627.1">
    <property type="nucleotide sequence ID" value="NZ_CYHA01000002.1"/>
</dbReference>
<dbReference type="Proteomes" id="UP000243535">
    <property type="component" value="Unassembled WGS sequence"/>
</dbReference>
<accession>A0A0K6GV84</accession>
<dbReference type="SUPFAM" id="SSF53146">
    <property type="entry name" value="Nitrogenase accessory factor-like"/>
    <property type="match status" value="1"/>
</dbReference>
<evidence type="ECO:0000313" key="2">
    <source>
        <dbReference type="Proteomes" id="UP000243535"/>
    </source>
</evidence>
<proteinExistence type="predicted"/>
<reference evidence="2" key="1">
    <citation type="submission" date="2015-08" db="EMBL/GenBank/DDBJ databases">
        <authorList>
            <person name="Varghese N."/>
        </authorList>
    </citation>
    <scope>NUCLEOTIDE SEQUENCE [LARGE SCALE GENOMIC DNA]</scope>
    <source>
        <strain evidence="2">DSM 17901</strain>
    </source>
</reference>
<dbReference type="Gene3D" id="3.30.420.130">
    <property type="entry name" value="Dinitrogenase iron-molybdenum cofactor biosynthesis domain"/>
    <property type="match status" value="1"/>
</dbReference>
<sequence length="116" mass="11974">MKIAVCCQNGRTVSAHPGKCSRFLLVDTTGGQGPSLLELTPPALLRHASLQGHPLADCDVILASGGGQCLADRLAVCGVQLAQTTETDPLAAATAWRAGHGQAMTQPGRQLCNTLD</sequence>
<dbReference type="STRING" id="375574.GCA_001418035_01069"/>
<gene>
    <name evidence="1" type="ORF">Ga0061063_1277</name>
</gene>
<protein>
    <submittedName>
        <fullName evidence="1">Dinitrogenase iron-molybdenum cofactor</fullName>
    </submittedName>
</protein>
<name>A0A0K6GV84_9NEIS</name>
<dbReference type="OrthoDB" id="9797941at2"/>
<keyword evidence="2" id="KW-1185">Reference proteome</keyword>
<organism evidence="1 2">
    <name type="scientific">Gulbenkiania indica</name>
    <dbReference type="NCBI Taxonomy" id="375574"/>
    <lineage>
        <taxon>Bacteria</taxon>
        <taxon>Pseudomonadati</taxon>
        <taxon>Pseudomonadota</taxon>
        <taxon>Betaproteobacteria</taxon>
        <taxon>Neisseriales</taxon>
        <taxon>Chromobacteriaceae</taxon>
        <taxon>Gulbenkiania</taxon>
    </lineage>
</organism>